<accession>A0A165J6S8</accession>
<evidence type="ECO:0008006" key="4">
    <source>
        <dbReference type="Google" id="ProtNLM"/>
    </source>
</evidence>
<reference evidence="2 3" key="1">
    <citation type="journal article" date="2016" name="Mol. Biol. Evol.">
        <title>Comparative Genomics of Early-Diverging Mushroom-Forming Fungi Provides Insights into the Origins of Lignocellulose Decay Capabilities.</title>
        <authorList>
            <person name="Nagy L.G."/>
            <person name="Riley R."/>
            <person name="Tritt A."/>
            <person name="Adam C."/>
            <person name="Daum C."/>
            <person name="Floudas D."/>
            <person name="Sun H."/>
            <person name="Yadav J.S."/>
            <person name="Pangilinan J."/>
            <person name="Larsson K.H."/>
            <person name="Matsuura K."/>
            <person name="Barry K."/>
            <person name="Labutti K."/>
            <person name="Kuo R."/>
            <person name="Ohm R.A."/>
            <person name="Bhattacharya S.S."/>
            <person name="Shirouzu T."/>
            <person name="Yoshinaga Y."/>
            <person name="Martin F.M."/>
            <person name="Grigoriev I.V."/>
            <person name="Hibbett D.S."/>
        </authorList>
    </citation>
    <scope>NUCLEOTIDE SEQUENCE [LARGE SCALE GENOMIC DNA]</scope>
    <source>
        <strain evidence="2 3">HHB12733</strain>
    </source>
</reference>
<sequence length="87" mass="10065">MVAPDSWNRGYGKPSSPLGEQRRRKTSPARKRHKRDLQEYHREYDAARREAEKRAKEESLQRLRKHTAKRKAVEEGAAGLLLLAQSA</sequence>
<organism evidence="2 3">
    <name type="scientific">Calocera cornea HHB12733</name>
    <dbReference type="NCBI Taxonomy" id="1353952"/>
    <lineage>
        <taxon>Eukaryota</taxon>
        <taxon>Fungi</taxon>
        <taxon>Dikarya</taxon>
        <taxon>Basidiomycota</taxon>
        <taxon>Agaricomycotina</taxon>
        <taxon>Dacrymycetes</taxon>
        <taxon>Dacrymycetales</taxon>
        <taxon>Dacrymycetaceae</taxon>
        <taxon>Calocera</taxon>
    </lineage>
</organism>
<protein>
    <recommendedName>
        <fullName evidence="4">rRNA-processing protein FYV7</fullName>
    </recommendedName>
</protein>
<dbReference type="AlphaFoldDB" id="A0A165J6S8"/>
<proteinExistence type="predicted"/>
<dbReference type="EMBL" id="KV423923">
    <property type="protein sequence ID" value="KZT61448.1"/>
    <property type="molecule type" value="Genomic_DNA"/>
</dbReference>
<dbReference type="InParanoid" id="A0A165J6S8"/>
<keyword evidence="3" id="KW-1185">Reference proteome</keyword>
<feature type="compositionally biased region" description="Basic residues" evidence="1">
    <location>
        <begin position="22"/>
        <end position="35"/>
    </location>
</feature>
<evidence type="ECO:0000313" key="3">
    <source>
        <dbReference type="Proteomes" id="UP000076842"/>
    </source>
</evidence>
<name>A0A165J6S8_9BASI</name>
<evidence type="ECO:0000313" key="2">
    <source>
        <dbReference type="EMBL" id="KZT61448.1"/>
    </source>
</evidence>
<dbReference type="Proteomes" id="UP000076842">
    <property type="component" value="Unassembled WGS sequence"/>
</dbReference>
<feature type="compositionally biased region" description="Basic and acidic residues" evidence="1">
    <location>
        <begin position="36"/>
        <end position="61"/>
    </location>
</feature>
<feature type="region of interest" description="Disordered" evidence="1">
    <location>
        <begin position="1"/>
        <end position="75"/>
    </location>
</feature>
<evidence type="ECO:0000256" key="1">
    <source>
        <dbReference type="SAM" id="MobiDB-lite"/>
    </source>
</evidence>
<gene>
    <name evidence="2" type="ORF">CALCODRAFT_479940</name>
</gene>